<evidence type="ECO:0000256" key="7">
    <source>
        <dbReference type="ARBA" id="ARBA00025067"/>
    </source>
</evidence>
<dbReference type="GO" id="GO:0050661">
    <property type="term" value="F:NADP binding"/>
    <property type="evidence" value="ECO:0007669"/>
    <property type="project" value="InterPro"/>
</dbReference>
<dbReference type="PRINTS" id="PR00070">
    <property type="entry name" value="DHFR"/>
</dbReference>
<dbReference type="UniPathway" id="UPA00077">
    <property type="reaction ID" value="UER00158"/>
</dbReference>
<evidence type="ECO:0000259" key="10">
    <source>
        <dbReference type="PROSITE" id="PS51330"/>
    </source>
</evidence>
<reference evidence="11" key="1">
    <citation type="submission" date="2017-04" db="EMBL/GenBank/DDBJ databases">
        <title>Characterization of IncA/C2 plasmids, encoding IMP-like metallo-beta-lactamases, recovered from silver gulls in Australia.</title>
        <authorList>
            <person name="Papagiannitsis C.C."/>
            <person name="Dolejska M."/>
        </authorList>
    </citation>
    <scope>NUCLEOTIDE SEQUENCE</scope>
    <source>
        <strain evidence="11">Ec158</strain>
        <plasmid evidence="11">pEc158</plasmid>
    </source>
</reference>
<dbReference type="GO" id="GO:0046452">
    <property type="term" value="P:dihydrofolate metabolic process"/>
    <property type="evidence" value="ECO:0007669"/>
    <property type="project" value="TreeGrafter"/>
</dbReference>
<accession>A0A218N469</accession>
<comment type="similarity">
    <text evidence="2 8 9">Belongs to the dihydrofolate reductase family.</text>
</comment>
<dbReference type="Gene3D" id="3.40.430.10">
    <property type="entry name" value="Dihydrofolate Reductase, subunit A"/>
    <property type="match status" value="1"/>
</dbReference>
<comment type="function">
    <text evidence="7 8">Key enzyme in folate metabolism. Catalyzes an essential reaction for de novo glycine and purine synthesis, and for DNA precursor synthesis.</text>
</comment>
<comment type="pathway">
    <text evidence="1 8">Cofactor biosynthesis; tetrahydrofolate biosynthesis; 5,6,7,8-tetrahydrofolate from 7,8-dihydrofolate: step 1/1.</text>
</comment>
<name>A0A218N469_ECOLX</name>
<keyword evidence="4 8" id="KW-0554">One-carbon metabolism</keyword>
<dbReference type="GO" id="GO:0046654">
    <property type="term" value="P:tetrahydrofolate biosynthetic process"/>
    <property type="evidence" value="ECO:0007669"/>
    <property type="project" value="UniProtKB-UniPathway"/>
</dbReference>
<keyword evidence="11" id="KW-0614">Plasmid</keyword>
<organism evidence="11">
    <name type="scientific">Escherichia coli</name>
    <dbReference type="NCBI Taxonomy" id="562"/>
    <lineage>
        <taxon>Bacteria</taxon>
        <taxon>Pseudomonadati</taxon>
        <taxon>Pseudomonadota</taxon>
        <taxon>Gammaproteobacteria</taxon>
        <taxon>Enterobacterales</taxon>
        <taxon>Enterobacteriaceae</taxon>
        <taxon>Escherichia</taxon>
    </lineage>
</organism>
<evidence type="ECO:0000256" key="1">
    <source>
        <dbReference type="ARBA" id="ARBA00004903"/>
    </source>
</evidence>
<evidence type="ECO:0000256" key="6">
    <source>
        <dbReference type="ARBA" id="ARBA00023002"/>
    </source>
</evidence>
<geneLocation type="plasmid" evidence="11">
    <name>pEc158</name>
</geneLocation>
<evidence type="ECO:0000256" key="4">
    <source>
        <dbReference type="ARBA" id="ARBA00022563"/>
    </source>
</evidence>
<evidence type="ECO:0000256" key="8">
    <source>
        <dbReference type="PIRNR" id="PIRNR000194"/>
    </source>
</evidence>
<evidence type="ECO:0000256" key="3">
    <source>
        <dbReference type="ARBA" id="ARBA00012856"/>
    </source>
</evidence>
<dbReference type="PIRSF" id="PIRSF000194">
    <property type="entry name" value="DHFR"/>
    <property type="match status" value="1"/>
</dbReference>
<dbReference type="EMBL" id="KY887596">
    <property type="protein sequence ID" value="ASF80997.1"/>
    <property type="molecule type" value="Genomic_DNA"/>
</dbReference>
<dbReference type="AlphaFoldDB" id="A0A218N469"/>
<evidence type="ECO:0000256" key="9">
    <source>
        <dbReference type="RuleBase" id="RU004474"/>
    </source>
</evidence>
<dbReference type="InterPro" id="IPR024072">
    <property type="entry name" value="DHFR-like_dom_sf"/>
</dbReference>
<dbReference type="InterPro" id="IPR017925">
    <property type="entry name" value="DHFR_CS"/>
</dbReference>
<dbReference type="EC" id="1.5.1.3" evidence="3 8"/>
<keyword evidence="5 8" id="KW-0521">NADP</keyword>
<dbReference type="NCBIfam" id="NF033851">
    <property type="entry name" value="trim_DfrA35"/>
    <property type="match status" value="1"/>
</dbReference>
<dbReference type="PANTHER" id="PTHR48069:SF3">
    <property type="entry name" value="DIHYDROFOLATE REDUCTASE"/>
    <property type="match status" value="1"/>
</dbReference>
<proteinExistence type="inferred from homology"/>
<dbReference type="InterPro" id="IPR001796">
    <property type="entry name" value="DHFR_dom"/>
</dbReference>
<protein>
    <recommendedName>
        <fullName evidence="3 8">Dihydrofolate reductase</fullName>
        <ecNumber evidence="3 8">1.5.1.3</ecNumber>
    </recommendedName>
</protein>
<dbReference type="GO" id="GO:0046655">
    <property type="term" value="P:folic acid metabolic process"/>
    <property type="evidence" value="ECO:0007669"/>
    <property type="project" value="TreeGrafter"/>
</dbReference>
<dbReference type="CDD" id="cd00209">
    <property type="entry name" value="DHFR"/>
    <property type="match status" value="1"/>
</dbReference>
<feature type="domain" description="DHFR" evidence="10">
    <location>
        <begin position="1"/>
        <end position="170"/>
    </location>
</feature>
<dbReference type="GO" id="GO:0006730">
    <property type="term" value="P:one-carbon metabolic process"/>
    <property type="evidence" value="ECO:0007669"/>
    <property type="project" value="UniProtKB-KW"/>
</dbReference>
<dbReference type="RefSeq" id="WP_099595307.1">
    <property type="nucleotide sequence ID" value="NG_064658.1"/>
</dbReference>
<comment type="catalytic activity">
    <reaction evidence="8">
        <text>(6S)-5,6,7,8-tetrahydrofolate + NADP(+) = 7,8-dihydrofolate + NADPH + H(+)</text>
        <dbReference type="Rhea" id="RHEA:15009"/>
        <dbReference type="ChEBI" id="CHEBI:15378"/>
        <dbReference type="ChEBI" id="CHEBI:57451"/>
        <dbReference type="ChEBI" id="CHEBI:57453"/>
        <dbReference type="ChEBI" id="CHEBI:57783"/>
        <dbReference type="ChEBI" id="CHEBI:58349"/>
        <dbReference type="EC" id="1.5.1.3"/>
    </reaction>
</comment>
<evidence type="ECO:0000256" key="5">
    <source>
        <dbReference type="ARBA" id="ARBA00022857"/>
    </source>
</evidence>
<dbReference type="PANTHER" id="PTHR48069">
    <property type="entry name" value="DIHYDROFOLATE REDUCTASE"/>
    <property type="match status" value="1"/>
</dbReference>
<dbReference type="Pfam" id="PF00186">
    <property type="entry name" value="DHFR_1"/>
    <property type="match status" value="1"/>
</dbReference>
<evidence type="ECO:0000256" key="2">
    <source>
        <dbReference type="ARBA" id="ARBA00009539"/>
    </source>
</evidence>
<dbReference type="SUPFAM" id="SSF53597">
    <property type="entry name" value="Dihydrofolate reductase-like"/>
    <property type="match status" value="1"/>
</dbReference>
<keyword evidence="6 8" id="KW-0560">Oxidoreductase</keyword>
<dbReference type="InterPro" id="IPR012259">
    <property type="entry name" value="DHFR"/>
</dbReference>
<gene>
    <name evidence="11" type="primary">dfrA35</name>
</gene>
<evidence type="ECO:0000313" key="11">
    <source>
        <dbReference type="EMBL" id="ASF80997.1"/>
    </source>
</evidence>
<dbReference type="PROSITE" id="PS51330">
    <property type="entry name" value="DHFR_2"/>
    <property type="match status" value="1"/>
</dbReference>
<dbReference type="PROSITE" id="PS00075">
    <property type="entry name" value="DHFR_1"/>
    <property type="match status" value="1"/>
</dbReference>
<dbReference type="GO" id="GO:0004146">
    <property type="term" value="F:dihydrofolate reductase activity"/>
    <property type="evidence" value="ECO:0007669"/>
    <property type="project" value="UniProtKB-EC"/>
</dbReference>
<sequence>MISIVVAKSANHVIGVDNQLPWRLPSDLKWFKETTTGGVVVMGRKTFESIGKPLPDRINVIISKQPVPIEWASKVVWVNSIQQAMDYVRGLDGMIKTFIIGGSEIYRQFISLVDQVYLTEVGAEIEGDATFQPLDEHEWTLKTWWVVPDQSSKDQFRYQRKLYVRKVLDE</sequence>
<dbReference type="CARD" id="ARO:3005164">
    <property type="molecule name" value="dfrA35"/>
    <property type="mechanism identifier" value="ARO:0001002"/>
    <property type="mechanism name" value="antibiotic target replacement"/>
</dbReference>